<feature type="transmembrane region" description="Helical" evidence="6">
    <location>
        <begin position="376"/>
        <end position="399"/>
    </location>
</feature>
<dbReference type="PANTHER" id="PTHR30572:SF18">
    <property type="entry name" value="ABC-TYPE MACROLIDE FAMILY EXPORT SYSTEM PERMEASE COMPONENT 2"/>
    <property type="match status" value="1"/>
</dbReference>
<accession>A0A1M6WRL9</accession>
<dbReference type="OrthoDB" id="5933722at2"/>
<organism evidence="9 10">
    <name type="scientific">Chitinophaga jiangningensis</name>
    <dbReference type="NCBI Taxonomy" id="1419482"/>
    <lineage>
        <taxon>Bacteria</taxon>
        <taxon>Pseudomonadati</taxon>
        <taxon>Bacteroidota</taxon>
        <taxon>Chitinophagia</taxon>
        <taxon>Chitinophagales</taxon>
        <taxon>Chitinophagaceae</taxon>
        <taxon>Chitinophaga</taxon>
    </lineage>
</organism>
<evidence type="ECO:0000256" key="6">
    <source>
        <dbReference type="SAM" id="Phobius"/>
    </source>
</evidence>
<protein>
    <submittedName>
        <fullName evidence="9">ABC-type antimicrobial peptide transport system, permease component</fullName>
    </submittedName>
</protein>
<dbReference type="Proteomes" id="UP000184420">
    <property type="component" value="Unassembled WGS sequence"/>
</dbReference>
<dbReference type="InterPro" id="IPR003838">
    <property type="entry name" value="ABC3_permease_C"/>
</dbReference>
<keyword evidence="10" id="KW-1185">Reference proteome</keyword>
<feature type="domain" description="ABC3 transporter permease C-terminal" evidence="7">
    <location>
        <begin position="289"/>
        <end position="401"/>
    </location>
</feature>
<dbReference type="RefSeq" id="WP_073078094.1">
    <property type="nucleotide sequence ID" value="NZ_FRBL01000001.1"/>
</dbReference>
<dbReference type="Pfam" id="PF12704">
    <property type="entry name" value="MacB_PCD"/>
    <property type="match status" value="2"/>
</dbReference>
<feature type="transmembrane region" description="Helical" evidence="6">
    <location>
        <begin position="713"/>
        <end position="739"/>
    </location>
</feature>
<dbReference type="Pfam" id="PF02687">
    <property type="entry name" value="FtsX"/>
    <property type="match status" value="2"/>
</dbReference>
<name>A0A1M6WRL9_9BACT</name>
<feature type="transmembrane region" description="Helical" evidence="6">
    <location>
        <begin position="751"/>
        <end position="777"/>
    </location>
</feature>
<dbReference type="STRING" id="1419482.SAMN05444266_101738"/>
<dbReference type="GO" id="GO:0022857">
    <property type="term" value="F:transmembrane transporter activity"/>
    <property type="evidence" value="ECO:0007669"/>
    <property type="project" value="TreeGrafter"/>
</dbReference>
<dbReference type="PANTHER" id="PTHR30572">
    <property type="entry name" value="MEMBRANE COMPONENT OF TRANSPORTER-RELATED"/>
    <property type="match status" value="1"/>
</dbReference>
<dbReference type="InterPro" id="IPR025857">
    <property type="entry name" value="MacB_PCD"/>
</dbReference>
<dbReference type="EMBL" id="FRBL01000001">
    <property type="protein sequence ID" value="SHK96402.1"/>
    <property type="molecule type" value="Genomic_DNA"/>
</dbReference>
<feature type="transmembrane region" description="Helical" evidence="6">
    <location>
        <begin position="329"/>
        <end position="356"/>
    </location>
</feature>
<feature type="transmembrane region" description="Helical" evidence="6">
    <location>
        <begin position="668"/>
        <end position="692"/>
    </location>
</feature>
<dbReference type="InterPro" id="IPR050250">
    <property type="entry name" value="Macrolide_Exporter_MacB"/>
</dbReference>
<dbReference type="AlphaFoldDB" id="A0A1M6WRL9"/>
<comment type="subcellular location">
    <subcellularLocation>
        <location evidence="1">Cell membrane</location>
        <topology evidence="1">Multi-pass membrane protein</topology>
    </subcellularLocation>
</comment>
<evidence type="ECO:0000259" key="8">
    <source>
        <dbReference type="Pfam" id="PF12704"/>
    </source>
</evidence>
<evidence type="ECO:0000256" key="2">
    <source>
        <dbReference type="ARBA" id="ARBA00022475"/>
    </source>
</evidence>
<evidence type="ECO:0000256" key="5">
    <source>
        <dbReference type="ARBA" id="ARBA00023136"/>
    </source>
</evidence>
<keyword evidence="2" id="KW-1003">Cell membrane</keyword>
<evidence type="ECO:0000256" key="4">
    <source>
        <dbReference type="ARBA" id="ARBA00022989"/>
    </source>
</evidence>
<keyword evidence="5 6" id="KW-0472">Membrane</keyword>
<feature type="transmembrane region" description="Helical" evidence="6">
    <location>
        <begin position="424"/>
        <end position="444"/>
    </location>
</feature>
<gene>
    <name evidence="9" type="ORF">SAMN05444266_101738</name>
</gene>
<feature type="domain" description="MacB-like periplasmic core" evidence="8">
    <location>
        <begin position="431"/>
        <end position="635"/>
    </location>
</feature>
<feature type="domain" description="ABC3 transporter permease C-terminal" evidence="7">
    <location>
        <begin position="671"/>
        <end position="784"/>
    </location>
</feature>
<keyword evidence="3 6" id="KW-0812">Transmembrane</keyword>
<dbReference type="GO" id="GO:0005886">
    <property type="term" value="C:plasma membrane"/>
    <property type="evidence" value="ECO:0007669"/>
    <property type="project" value="UniProtKB-SubCell"/>
</dbReference>
<feature type="domain" description="MacB-like periplasmic core" evidence="8">
    <location>
        <begin position="20"/>
        <end position="239"/>
    </location>
</feature>
<evidence type="ECO:0000259" key="7">
    <source>
        <dbReference type="Pfam" id="PF02687"/>
    </source>
</evidence>
<feature type="transmembrane region" description="Helical" evidence="6">
    <location>
        <begin position="21"/>
        <end position="42"/>
    </location>
</feature>
<reference evidence="9 10" key="1">
    <citation type="submission" date="2016-11" db="EMBL/GenBank/DDBJ databases">
        <authorList>
            <person name="Jaros S."/>
            <person name="Januszkiewicz K."/>
            <person name="Wedrychowicz H."/>
        </authorList>
    </citation>
    <scope>NUCLEOTIDE SEQUENCE [LARGE SCALE GENOMIC DNA]</scope>
    <source>
        <strain evidence="9 10">DSM 27406</strain>
    </source>
</reference>
<keyword evidence="4 6" id="KW-1133">Transmembrane helix</keyword>
<evidence type="ECO:0000256" key="1">
    <source>
        <dbReference type="ARBA" id="ARBA00004651"/>
    </source>
</evidence>
<feature type="transmembrane region" description="Helical" evidence="6">
    <location>
        <begin position="282"/>
        <end position="304"/>
    </location>
</feature>
<evidence type="ECO:0000256" key="3">
    <source>
        <dbReference type="ARBA" id="ARBA00022692"/>
    </source>
</evidence>
<sequence length="791" mass="88200">MLKNYFKIAFRNLLKHKVYTVINIAGLASGIVTVLLIGFWMVDEWSYNKQFNNYPRIAQLYQRTTANGSIGVGNNMPFPMAATLRSDYGSYFQQVALATWDQTHVLTVGNKHLSNTGIYCEQGLPDMLQVQVTGSKDLSDPNSILLAASTAKACFGHEDPLNKTMIVDGDQPAKVTGVYPDFPSSSAFAGVKFIMPWQKYASLQQLELSDNPWRANSNRVFVQIAPNTTMEQVSAVIKDVKYNHVRAEEKIFHAEVFLHPMGKWHLYNEFSNGVNSGGQIQYLWLLGISGFFILLLACINFMNLSTARSETRAREVGVRKAIGSRRRQLILQFFIEALLLTTITMVLSILVIQALLPVFNSISYKEIVMPWSSGYFWGFTVVFSVGVALLAGSYPAMYLSSFRPINVLKGTFRAGKAAIGPRKVLIVTQFTIAMVLLIATLVVYRQVKLGAERPLGYNSNGLITVQVHTNVLHTHFELLKRRLLESNAAVATAEAWSPVTSVWNTNSGFHWPGKNESVALDFPNEGVSHDYGKTVGWQFVAGRDFSKAYASDSNAFVINEMAAKYMGLKETVGAVVTWDNEAYHIIGVVKDVVAESPFEPVRPAFYHISNDPGTQILVRINPEMSVSTAMAKVESIFKEVNPNDSFDYSFVDRDYQVKFGAEQRFCKLVGIFSCLAIFICAIGLYGMAAYMVEQRTKEMGIRRVLGASIFSIWRLLSGDFAALLLIATPLAFAAAYYFMHNWLLNYSYRTAMAWWMFGISAVVTITLSLIAVSLQVLRAASQQPLKSLKSE</sequence>
<proteinExistence type="predicted"/>
<evidence type="ECO:0000313" key="10">
    <source>
        <dbReference type="Proteomes" id="UP000184420"/>
    </source>
</evidence>
<evidence type="ECO:0000313" key="9">
    <source>
        <dbReference type="EMBL" id="SHK96402.1"/>
    </source>
</evidence>